<feature type="transmembrane region" description="Helical" evidence="1">
    <location>
        <begin position="350"/>
        <end position="371"/>
    </location>
</feature>
<evidence type="ECO:0000313" key="4">
    <source>
        <dbReference type="Proteomes" id="UP000245535"/>
    </source>
</evidence>
<accession>A0A315ZCJ0</accession>
<keyword evidence="1" id="KW-0472">Membrane</keyword>
<comment type="caution">
    <text evidence="3">The sequence shown here is derived from an EMBL/GenBank/DDBJ whole genome shotgun (WGS) entry which is preliminary data.</text>
</comment>
<dbReference type="GO" id="GO:0008654">
    <property type="term" value="P:phospholipid biosynthetic process"/>
    <property type="evidence" value="ECO:0007669"/>
    <property type="project" value="TreeGrafter"/>
</dbReference>
<feature type="domain" description="Phospholipid/glycerol acyltransferase" evidence="2">
    <location>
        <begin position="45"/>
        <end position="173"/>
    </location>
</feature>
<dbReference type="GO" id="GO:0016287">
    <property type="term" value="F:glycerone-phosphate O-acyltransferase activity"/>
    <property type="evidence" value="ECO:0007669"/>
    <property type="project" value="TreeGrafter"/>
</dbReference>
<feature type="transmembrane region" description="Helical" evidence="1">
    <location>
        <begin position="377"/>
        <end position="394"/>
    </location>
</feature>
<dbReference type="SMART" id="SM00563">
    <property type="entry name" value="PlsC"/>
    <property type="match status" value="1"/>
</dbReference>
<dbReference type="PANTHER" id="PTHR31605:SF0">
    <property type="entry name" value="GLYCEROL-3-PHOSPHATE O-ACYLTRANSFERASE 1"/>
    <property type="match status" value="1"/>
</dbReference>
<keyword evidence="4" id="KW-1185">Reference proteome</keyword>
<gene>
    <name evidence="3" type="ORF">BC781_10281</name>
</gene>
<dbReference type="RefSeq" id="WP_109616679.1">
    <property type="nucleotide sequence ID" value="NZ_QGDO01000002.1"/>
</dbReference>
<name>A0A315ZCJ0_SEDFL</name>
<dbReference type="GO" id="GO:0004366">
    <property type="term" value="F:glycerol-3-phosphate O-acyltransferase activity"/>
    <property type="evidence" value="ECO:0007669"/>
    <property type="project" value="TreeGrafter"/>
</dbReference>
<dbReference type="InterPro" id="IPR002123">
    <property type="entry name" value="Plipid/glycerol_acylTrfase"/>
</dbReference>
<evidence type="ECO:0000256" key="1">
    <source>
        <dbReference type="SAM" id="Phobius"/>
    </source>
</evidence>
<protein>
    <submittedName>
        <fullName evidence="3">1-acyl-sn-glycerol-3-phosphate acyltransferase</fullName>
    </submittedName>
</protein>
<keyword evidence="1" id="KW-1133">Transmembrane helix</keyword>
<dbReference type="InterPro" id="IPR052744">
    <property type="entry name" value="GPAT/DAPAT"/>
</dbReference>
<dbReference type="AlphaFoldDB" id="A0A315ZCJ0"/>
<dbReference type="EMBL" id="QGDO01000002">
    <property type="protein sequence ID" value="PWJ42538.1"/>
    <property type="molecule type" value="Genomic_DNA"/>
</dbReference>
<proteinExistence type="predicted"/>
<sequence length="428" mass="49268">MIEKLIKFSWGYAVFKAYVNFIHKYVHYRKIEIIGEENLPKDGPMIFVSNHQNALMDPLAVVLTAPGQPVSLARADIFKKPLFRKLLNTLKILPIYRQRDKVNTKEKNEEIFELLSQVLSAGKSMVIMPEGNNAAVRKLRPLKKGFARIAFKAESENNFDLNIKVIPMGLEYSSYTKTRSKLYIKYGKPLSVSEYENIWEESPDKATTKLTSDLSDRLKSVIINLPNQEVHRVSSLEVDLKYAPNKLNLAQREAAFEEAVERYSSVLEKNEDDQLQQKVKEIENSFKKLGEIPQHWNMFNTKIGFGDILLTVLSLPIAVWGYLHHSPLVLVHNWLNTKVKDKEFTSTFKLAAAVFVLPIVYLIFLGVSFIIPDSTLQLAYLISIPLSGIITFSLEEKYLHLLLRIKSIWMSKNPNWKKIKELEDHLFN</sequence>
<evidence type="ECO:0000259" key="2">
    <source>
        <dbReference type="SMART" id="SM00563"/>
    </source>
</evidence>
<dbReference type="Pfam" id="PF01553">
    <property type="entry name" value="Acyltransferase"/>
    <property type="match status" value="1"/>
</dbReference>
<reference evidence="3 4" key="1">
    <citation type="submission" date="2018-03" db="EMBL/GenBank/DDBJ databases">
        <title>Genomic Encyclopedia of Archaeal and Bacterial Type Strains, Phase II (KMG-II): from individual species to whole genera.</title>
        <authorList>
            <person name="Goeker M."/>
        </authorList>
    </citation>
    <scope>NUCLEOTIDE SEQUENCE [LARGE SCALE GENOMIC DNA]</scope>
    <source>
        <strain evidence="3 4">DSM 28229</strain>
    </source>
</reference>
<keyword evidence="3" id="KW-0808">Transferase</keyword>
<keyword evidence="1" id="KW-0812">Transmembrane</keyword>
<dbReference type="SUPFAM" id="SSF69593">
    <property type="entry name" value="Glycerol-3-phosphate (1)-acyltransferase"/>
    <property type="match status" value="1"/>
</dbReference>
<dbReference type="OrthoDB" id="9806008at2"/>
<dbReference type="PANTHER" id="PTHR31605">
    <property type="entry name" value="GLYCEROL-3-PHOSPHATE O-ACYLTRANSFERASE 1"/>
    <property type="match status" value="1"/>
</dbReference>
<organism evidence="3 4">
    <name type="scientific">Sediminitomix flava</name>
    <dbReference type="NCBI Taxonomy" id="379075"/>
    <lineage>
        <taxon>Bacteria</taxon>
        <taxon>Pseudomonadati</taxon>
        <taxon>Bacteroidota</taxon>
        <taxon>Cytophagia</taxon>
        <taxon>Cytophagales</taxon>
        <taxon>Flammeovirgaceae</taxon>
        <taxon>Sediminitomix</taxon>
    </lineage>
</organism>
<feature type="transmembrane region" description="Helical" evidence="1">
    <location>
        <begin position="303"/>
        <end position="323"/>
    </location>
</feature>
<keyword evidence="3" id="KW-0012">Acyltransferase</keyword>
<dbReference type="CDD" id="cd07992">
    <property type="entry name" value="LPLAT_AAK14816-like"/>
    <property type="match status" value="1"/>
</dbReference>
<dbReference type="Proteomes" id="UP000245535">
    <property type="component" value="Unassembled WGS sequence"/>
</dbReference>
<evidence type="ECO:0000313" key="3">
    <source>
        <dbReference type="EMBL" id="PWJ42538.1"/>
    </source>
</evidence>